<proteinExistence type="predicted"/>
<dbReference type="Proteomes" id="UP000791080">
    <property type="component" value="Unassembled WGS sequence"/>
</dbReference>
<organism evidence="2 3">
    <name type="scientific">Actinoalloteichus caeruleus DSM 43889</name>
    <dbReference type="NCBI Taxonomy" id="1120930"/>
    <lineage>
        <taxon>Bacteria</taxon>
        <taxon>Bacillati</taxon>
        <taxon>Actinomycetota</taxon>
        <taxon>Actinomycetes</taxon>
        <taxon>Pseudonocardiales</taxon>
        <taxon>Pseudonocardiaceae</taxon>
        <taxon>Actinoalloteichus</taxon>
        <taxon>Actinoalloteichus cyanogriseus</taxon>
    </lineage>
</organism>
<sequence>MSTTRTTTATGTSERIRDADEVKALAEVLVTAATRAPSPHNTQPWRFEARGDGIALHLDRTRLLGVADPDGREARLACGAALFNLRLEARARGIAAATELLPDRNVPDLLGVVRLAGTHRPTGEERTLASAIPRRHTNRRPFAEEQPPEPLRHGLRRAAQLESGLLDFLDEPTRFADLARLIRSAEAAQRDDDAFMAELRCWTTGVASVRDGVPARSSGPPPLEEGLVTLRRYGRGRRPPRPYEQVPLLGVVLTNEDDQHAQLVGGHVMQRVLLAATAAGLSTSFVSQPMEVPSVKRELDRLVGSQGHPQTVLRIGYGYPALPTPRRPAREVTTGLPPVAEPG</sequence>
<protein>
    <submittedName>
        <fullName evidence="2">Nitroreductase family protein</fullName>
    </submittedName>
</protein>
<reference evidence="2 3" key="1">
    <citation type="submission" date="2022-06" db="EMBL/GenBank/DDBJ databases">
        <title>Genomic Encyclopedia of Type Strains, Phase I: the one thousand microbial genomes (KMG-I) project.</title>
        <authorList>
            <person name="Kyrpides N."/>
        </authorList>
    </citation>
    <scope>NUCLEOTIDE SEQUENCE [LARGE SCALE GENOMIC DNA]</scope>
    <source>
        <strain evidence="2 3">DSM 43889</strain>
    </source>
</reference>
<accession>A0ABT1JF59</accession>
<dbReference type="EMBL" id="AUBJ02000001">
    <property type="protein sequence ID" value="MCP2331125.1"/>
    <property type="molecule type" value="Genomic_DNA"/>
</dbReference>
<dbReference type="InterPro" id="IPR000415">
    <property type="entry name" value="Nitroreductase-like"/>
</dbReference>
<comment type="caution">
    <text evidence="2">The sequence shown here is derived from an EMBL/GenBank/DDBJ whole genome shotgun (WGS) entry which is preliminary data.</text>
</comment>
<dbReference type="InterPro" id="IPR050627">
    <property type="entry name" value="Nitroreductase/BluB"/>
</dbReference>
<dbReference type="RefSeq" id="WP_026420514.1">
    <property type="nucleotide sequence ID" value="NZ_AUBJ02000001.1"/>
</dbReference>
<evidence type="ECO:0000256" key="1">
    <source>
        <dbReference type="SAM" id="MobiDB-lite"/>
    </source>
</evidence>
<dbReference type="SUPFAM" id="SSF55469">
    <property type="entry name" value="FMN-dependent nitroreductase-like"/>
    <property type="match status" value="2"/>
</dbReference>
<dbReference type="PANTHER" id="PTHR23026">
    <property type="entry name" value="NADPH NITROREDUCTASE"/>
    <property type="match status" value="1"/>
</dbReference>
<evidence type="ECO:0000313" key="3">
    <source>
        <dbReference type="Proteomes" id="UP000791080"/>
    </source>
</evidence>
<feature type="region of interest" description="Disordered" evidence="1">
    <location>
        <begin position="324"/>
        <end position="343"/>
    </location>
</feature>
<dbReference type="NCBIfam" id="NF047509">
    <property type="entry name" value="Rv3131_FMN_oxido"/>
    <property type="match status" value="1"/>
</dbReference>
<name>A0ABT1JF59_ACTCY</name>
<evidence type="ECO:0000313" key="2">
    <source>
        <dbReference type="EMBL" id="MCP2331125.1"/>
    </source>
</evidence>
<keyword evidence="3" id="KW-1185">Reference proteome</keyword>
<gene>
    <name evidence="2" type="ORF">G443_001395</name>
</gene>
<dbReference type="PANTHER" id="PTHR23026:SF123">
    <property type="entry name" value="NAD(P)H NITROREDUCTASE RV3131-RELATED"/>
    <property type="match status" value="1"/>
</dbReference>
<dbReference type="Gene3D" id="3.40.109.10">
    <property type="entry name" value="NADH Oxidase"/>
    <property type="match status" value="1"/>
</dbReference>